<comment type="domain">
    <text evidence="8">Has four distinct domains: an N-terminal nucleotidyltransferase (NT) domain responsible for UTase activity, a central HD domain that encodes UR activity, and two C-terminal ACT domains that seem to have a role in glutamine sensing.</text>
</comment>
<proteinExistence type="inferred from homology"/>
<dbReference type="Pfam" id="PF01909">
    <property type="entry name" value="NTP_transf_2"/>
    <property type="match status" value="1"/>
</dbReference>
<dbReference type="GO" id="GO:0008081">
    <property type="term" value="F:phosphoric diester hydrolase activity"/>
    <property type="evidence" value="ECO:0007669"/>
    <property type="project" value="UniProtKB-UniRule"/>
</dbReference>
<dbReference type="GO" id="GO:0006808">
    <property type="term" value="P:regulation of nitrogen utilization"/>
    <property type="evidence" value="ECO:0007669"/>
    <property type="project" value="UniProtKB-UniRule"/>
</dbReference>
<keyword evidence="3" id="KW-0677">Repeat</keyword>
<dbReference type="PANTHER" id="PTHR47320">
    <property type="entry name" value="BIFUNCTIONAL URIDYLYLTRANSFERASE/URIDYLYL-REMOVING ENZYME"/>
    <property type="match status" value="1"/>
</dbReference>
<dbReference type="CDD" id="cd04900">
    <property type="entry name" value="ACT_UUR-like_1"/>
    <property type="match status" value="1"/>
</dbReference>
<dbReference type="SUPFAM" id="SSF81593">
    <property type="entry name" value="Nucleotidyltransferase substrate binding subunit/domain"/>
    <property type="match status" value="1"/>
</dbReference>
<evidence type="ECO:0000259" key="9">
    <source>
        <dbReference type="PROSITE" id="PS51671"/>
    </source>
</evidence>
<dbReference type="GO" id="GO:0008893">
    <property type="term" value="F:guanosine-3',5'-bis(diphosphate) 3'-diphosphatase activity"/>
    <property type="evidence" value="ECO:0007669"/>
    <property type="project" value="UniProtKB-EC"/>
</dbReference>
<dbReference type="Gene3D" id="1.10.3210.10">
    <property type="entry name" value="Hypothetical protein af1432"/>
    <property type="match status" value="1"/>
</dbReference>
<evidence type="ECO:0000256" key="4">
    <source>
        <dbReference type="ARBA" id="ARBA00022801"/>
    </source>
</evidence>
<feature type="domain" description="ACT" evidence="9">
    <location>
        <begin position="831"/>
        <end position="902"/>
    </location>
</feature>
<dbReference type="CDD" id="cd00077">
    <property type="entry name" value="HDc"/>
    <property type="match status" value="1"/>
</dbReference>
<dbReference type="InterPro" id="IPR043519">
    <property type="entry name" value="NT_sf"/>
</dbReference>
<dbReference type="InterPro" id="IPR002912">
    <property type="entry name" value="ACT_dom"/>
</dbReference>
<organism evidence="11 12">
    <name type="scientific">Elongatibacter sediminis</name>
    <dbReference type="NCBI Taxonomy" id="3119006"/>
    <lineage>
        <taxon>Bacteria</taxon>
        <taxon>Pseudomonadati</taxon>
        <taxon>Pseudomonadota</taxon>
        <taxon>Gammaproteobacteria</taxon>
        <taxon>Chromatiales</taxon>
        <taxon>Wenzhouxiangellaceae</taxon>
        <taxon>Elongatibacter</taxon>
    </lineage>
</organism>
<dbReference type="SUPFAM" id="SSF55021">
    <property type="entry name" value="ACT-like"/>
    <property type="match status" value="2"/>
</dbReference>
<evidence type="ECO:0000259" key="10">
    <source>
        <dbReference type="PROSITE" id="PS51831"/>
    </source>
</evidence>
<comment type="catalytic activity">
    <reaction evidence="8">
        <text>[protein-PII]-uridylyl-L-tyrosine + H2O = [protein-PII]-L-tyrosine + UMP + H(+)</text>
        <dbReference type="Rhea" id="RHEA:48600"/>
        <dbReference type="Rhea" id="RHEA-COMP:12147"/>
        <dbReference type="Rhea" id="RHEA-COMP:12148"/>
        <dbReference type="ChEBI" id="CHEBI:15377"/>
        <dbReference type="ChEBI" id="CHEBI:15378"/>
        <dbReference type="ChEBI" id="CHEBI:46858"/>
        <dbReference type="ChEBI" id="CHEBI:57865"/>
        <dbReference type="ChEBI" id="CHEBI:90602"/>
    </reaction>
</comment>
<dbReference type="PROSITE" id="PS51671">
    <property type="entry name" value="ACT"/>
    <property type="match status" value="2"/>
</dbReference>
<dbReference type="EMBL" id="JAZHOG010000010">
    <property type="protein sequence ID" value="MEJ8568940.1"/>
    <property type="molecule type" value="Genomic_DNA"/>
</dbReference>
<dbReference type="SUPFAM" id="SSF81301">
    <property type="entry name" value="Nucleotidyltransferase"/>
    <property type="match status" value="1"/>
</dbReference>
<dbReference type="InterPro" id="IPR010043">
    <property type="entry name" value="UTase/UR"/>
</dbReference>
<accession>A0AAW9RL16</accession>
<evidence type="ECO:0000256" key="2">
    <source>
        <dbReference type="ARBA" id="ARBA00022695"/>
    </source>
</evidence>
<evidence type="ECO:0000313" key="11">
    <source>
        <dbReference type="EMBL" id="MEJ8568940.1"/>
    </source>
</evidence>
<dbReference type="EC" id="3.1.4.-" evidence="8"/>
<comment type="similarity">
    <text evidence="8">Belongs to the GlnD family.</text>
</comment>
<comment type="catalytic activity">
    <reaction evidence="8">
        <text>[protein-PII]-L-tyrosine + UTP = [protein-PII]-uridylyl-L-tyrosine + diphosphate</text>
        <dbReference type="Rhea" id="RHEA:13673"/>
        <dbReference type="Rhea" id="RHEA-COMP:12147"/>
        <dbReference type="Rhea" id="RHEA-COMP:12148"/>
        <dbReference type="ChEBI" id="CHEBI:33019"/>
        <dbReference type="ChEBI" id="CHEBI:46398"/>
        <dbReference type="ChEBI" id="CHEBI:46858"/>
        <dbReference type="ChEBI" id="CHEBI:90602"/>
        <dbReference type="EC" id="2.7.7.59"/>
    </reaction>
</comment>
<dbReference type="EC" id="2.7.7.59" evidence="8"/>
<feature type="domain" description="HD" evidence="10">
    <location>
        <begin position="483"/>
        <end position="605"/>
    </location>
</feature>
<feature type="region of interest" description="Uridylyltransferase" evidence="8">
    <location>
        <begin position="1"/>
        <end position="364"/>
    </location>
</feature>
<comment type="activity regulation">
    <text evidence="8">Uridylyltransferase (UTase) activity is inhibited by glutamine, while glutamine activates uridylyl-removing (UR) activity.</text>
</comment>
<dbReference type="InterPro" id="IPR045865">
    <property type="entry name" value="ACT-like_dom_sf"/>
</dbReference>
<dbReference type="PIRSF" id="PIRSF006288">
    <property type="entry name" value="PII_uridyltransf"/>
    <property type="match status" value="1"/>
</dbReference>
<keyword evidence="2 8" id="KW-0548">Nucleotidyltransferase</keyword>
<comment type="cofactor">
    <cofactor evidence="8">
        <name>Mg(2+)</name>
        <dbReference type="ChEBI" id="CHEBI:18420"/>
    </cofactor>
</comment>
<dbReference type="PANTHER" id="PTHR47320:SF1">
    <property type="entry name" value="BIFUNCTIONAL URIDYLYLTRANSFERASE_URIDYLYL-REMOVING ENZYME"/>
    <property type="match status" value="1"/>
</dbReference>
<keyword evidence="1 8" id="KW-0808">Transferase</keyword>
<evidence type="ECO:0000256" key="7">
    <source>
        <dbReference type="ARBA" id="ARBA00047968"/>
    </source>
</evidence>
<dbReference type="Pfam" id="PF01966">
    <property type="entry name" value="HD"/>
    <property type="match status" value="1"/>
</dbReference>
<dbReference type="Pfam" id="PF08335">
    <property type="entry name" value="GlnD_UR_UTase"/>
    <property type="match status" value="1"/>
</dbReference>
<evidence type="ECO:0000256" key="1">
    <source>
        <dbReference type="ARBA" id="ARBA00022679"/>
    </source>
</evidence>
<evidence type="ECO:0000256" key="6">
    <source>
        <dbReference type="ARBA" id="ARBA00023268"/>
    </source>
</evidence>
<dbReference type="PROSITE" id="PS51831">
    <property type="entry name" value="HD"/>
    <property type="match status" value="1"/>
</dbReference>
<name>A0AAW9RL16_9GAMM</name>
<keyword evidence="5 8" id="KW-0460">Magnesium</keyword>
<comment type="function">
    <text evidence="8">Modifies, by uridylylation and deuridylylation, the PII regulatory proteins (GlnB and homologs), in response to the nitrogen status of the cell that GlnD senses through the glutamine level. Under low glutamine levels, catalyzes the conversion of the PII proteins and UTP to PII-UMP and PPi, while under higher glutamine levels, GlnD hydrolyzes PII-UMP to PII and UMP (deuridylylation). Thus, controls uridylylation state and activity of the PII proteins, and plays an important role in the regulation of nitrogen metabolism.</text>
</comment>
<dbReference type="FunFam" id="1.10.3090.10:FF:000005">
    <property type="entry name" value="Bifunctional uridylyltransferase/uridylyl-removing enzyme"/>
    <property type="match status" value="1"/>
</dbReference>
<keyword evidence="4 8" id="KW-0378">Hydrolase</keyword>
<sequence>MYERLSAPQASRGCLDPATLRAIDEACRAAPPRAGVENPEKVSIEELRELLRTSLEQADERLARRFWDGEDVVQLVRARAWVVEQLLLLAWHRLVPGLESLCLIAVGGFGRGELHPHSDVDLLILLDDSLANDPPAEPLESFIQLLWDAGFYLGHSVRTVGECVEEARDDVSTATTLMECRLLDGPDSLFLQLERSLDPTALWPADAFFEAKFEEQQERHARFHETAYNLEPNIKEGPGGLRDIQMIGWVAKRHFGAQTLHGLVEHGFLTENEHTDLVNAQSFLWRVRFALHRLAGRAEDRLLFDFQRDIAQRFGYSDSEYSLGVEKFMQAYYRTVMQLERLNERLLQLFQEALLFTGEEPIRPLGDEFQVRHGFLETRDEGVFLRRPAALMEMFLQLARHEDLRGVTASTIRLVRDNLYLVDDAFRADPTVSDFFLDLLRQPEGVYTQLQRMNRYGLLAEFIPAFGNIVGRMQYDLFHVYTVDQHTLFVVRNLRRFAYGKYRERFPHVQSVFQRIARPELLYLAALFHDIAKGRGGDHSELGAVDAREFCDKLEIDTGDAEMIAWLVQQHLLMSRTAQRKDLTDPAVIQEFAGIVGNTRYLDYLYLLTVADIAATNPKLWNSWKNGLLWDLYLQAGAALRRGLDNPMKRATAIRETRSGALSRLLRREVSPAAIRKIWRTLPENAFLRLTVDQLVWATSEVLRSPDPELQIAVRGVQPHGVSELLVCVPDTEGLFASITSVLDDMGLNVMAARILTTKNGRSFDLFQLMDQHNRVLNQQDTAELIQRLEAATATDEVRPPAQRAIPRRLKHFITGPSIRFEDRPDGLGTRLELECNDQPGLLSQVATTLSRLGVQVHDARIATFGERVEDTFMVSDRDNQPLTREARQTLADEIRKSLEKD</sequence>
<dbReference type="HAMAP" id="MF_00277">
    <property type="entry name" value="PII_uridylyl_transf"/>
    <property type="match status" value="1"/>
</dbReference>
<dbReference type="InterPro" id="IPR003607">
    <property type="entry name" value="HD/PDEase_dom"/>
</dbReference>
<reference evidence="11 12" key="1">
    <citation type="submission" date="2024-02" db="EMBL/GenBank/DDBJ databases">
        <title>A novel Wenzhouxiangellaceae bacterium, isolated from coastal sediments.</title>
        <authorList>
            <person name="Du Z.-J."/>
            <person name="Ye Y.-Q."/>
            <person name="Zhang X.-Y."/>
        </authorList>
    </citation>
    <scope>NUCLEOTIDE SEQUENCE [LARGE SCALE GENOMIC DNA]</scope>
    <source>
        <strain evidence="11 12">CH-27</strain>
    </source>
</reference>
<keyword evidence="6 8" id="KW-0511">Multifunctional enzyme</keyword>
<comment type="caution">
    <text evidence="11">The sequence shown here is derived from an EMBL/GenBank/DDBJ whole genome shotgun (WGS) entry which is preliminary data.</text>
</comment>
<dbReference type="Pfam" id="PF01842">
    <property type="entry name" value="ACT"/>
    <property type="match status" value="1"/>
</dbReference>
<dbReference type="CDD" id="cd04899">
    <property type="entry name" value="ACT_ACR-UUR-like_2"/>
    <property type="match status" value="1"/>
</dbReference>
<evidence type="ECO:0000256" key="3">
    <source>
        <dbReference type="ARBA" id="ARBA00022737"/>
    </source>
</evidence>
<dbReference type="SMART" id="SM00471">
    <property type="entry name" value="HDc"/>
    <property type="match status" value="1"/>
</dbReference>
<dbReference type="SUPFAM" id="SSF109604">
    <property type="entry name" value="HD-domain/PDEase-like"/>
    <property type="match status" value="1"/>
</dbReference>
<dbReference type="InterPro" id="IPR006674">
    <property type="entry name" value="HD_domain"/>
</dbReference>
<dbReference type="Proteomes" id="UP001359886">
    <property type="component" value="Unassembled WGS sequence"/>
</dbReference>
<dbReference type="RefSeq" id="WP_354696259.1">
    <property type="nucleotide sequence ID" value="NZ_JAZHOG010000010.1"/>
</dbReference>
<feature type="domain" description="ACT" evidence="9">
    <location>
        <begin position="724"/>
        <end position="803"/>
    </location>
</feature>
<comment type="catalytic activity">
    <reaction evidence="7">
        <text>guanosine 3',5'-bis(diphosphate) + H2O = GDP + diphosphate + H(+)</text>
        <dbReference type="Rhea" id="RHEA:14253"/>
        <dbReference type="ChEBI" id="CHEBI:15377"/>
        <dbReference type="ChEBI" id="CHEBI:15378"/>
        <dbReference type="ChEBI" id="CHEBI:33019"/>
        <dbReference type="ChEBI" id="CHEBI:58189"/>
        <dbReference type="ChEBI" id="CHEBI:77828"/>
        <dbReference type="EC" id="3.1.7.2"/>
    </reaction>
</comment>
<dbReference type="NCBIfam" id="TIGR01693">
    <property type="entry name" value="UTase_glnD"/>
    <property type="match status" value="1"/>
</dbReference>
<dbReference type="AlphaFoldDB" id="A0AAW9RL16"/>
<dbReference type="Gene3D" id="3.30.70.260">
    <property type="match status" value="1"/>
</dbReference>
<dbReference type="InterPro" id="IPR002934">
    <property type="entry name" value="Polymerase_NTP_transf_dom"/>
</dbReference>
<protein>
    <recommendedName>
        <fullName evidence="8">Bifunctional uridylyltransferase/uridylyl-removing enzyme</fullName>
        <shortName evidence="8">UTase/UR</shortName>
    </recommendedName>
    <alternativeName>
        <fullName evidence="8">Bifunctional [protein-PII] modification enzyme</fullName>
    </alternativeName>
    <alternativeName>
        <fullName evidence="8">Bifunctional nitrogen sensor protein</fullName>
    </alternativeName>
    <domain>
        <recommendedName>
            <fullName evidence="8">[Protein-PII] uridylyltransferase</fullName>
            <shortName evidence="8">PII uridylyltransferase</shortName>
            <shortName evidence="8">UTase</shortName>
            <ecNumber evidence="8">2.7.7.59</ecNumber>
        </recommendedName>
    </domain>
    <domain>
        <recommendedName>
            <fullName evidence="8">[Protein-PII]-UMP uridylyl-removing enzyme</fullName>
            <shortName evidence="8">UR</shortName>
            <ecNumber evidence="8">3.1.4.-</ecNumber>
        </recommendedName>
    </domain>
</protein>
<dbReference type="GO" id="GO:0008773">
    <property type="term" value="F:[protein-PII] uridylyltransferase activity"/>
    <property type="evidence" value="ECO:0007669"/>
    <property type="project" value="UniProtKB-UniRule"/>
</dbReference>
<evidence type="ECO:0000313" key="12">
    <source>
        <dbReference type="Proteomes" id="UP001359886"/>
    </source>
</evidence>
<feature type="region of interest" description="Uridylyl-removing" evidence="8">
    <location>
        <begin position="365"/>
        <end position="723"/>
    </location>
</feature>
<dbReference type="Gene3D" id="1.20.120.330">
    <property type="entry name" value="Nucleotidyltransferases domain 2"/>
    <property type="match status" value="1"/>
</dbReference>
<keyword evidence="12" id="KW-1185">Reference proteome</keyword>
<dbReference type="InterPro" id="IPR013546">
    <property type="entry name" value="PII_UdlTrfase/GS_AdlTrfase"/>
</dbReference>
<evidence type="ECO:0000256" key="8">
    <source>
        <dbReference type="HAMAP-Rule" id="MF_00277"/>
    </source>
</evidence>
<gene>
    <name evidence="8 11" type="primary">glnD</name>
    <name evidence="11" type="ORF">V3330_15005</name>
</gene>
<evidence type="ECO:0000256" key="5">
    <source>
        <dbReference type="ARBA" id="ARBA00022842"/>
    </source>
</evidence>